<keyword evidence="8" id="KW-0521">NADP</keyword>
<evidence type="ECO:0000256" key="13">
    <source>
        <dbReference type="ARBA" id="ARBA00032493"/>
    </source>
</evidence>
<evidence type="ECO:0000256" key="3">
    <source>
        <dbReference type="ARBA" id="ARBA00007588"/>
    </source>
</evidence>
<dbReference type="GO" id="GO:0004497">
    <property type="term" value="F:monooxygenase activity"/>
    <property type="evidence" value="ECO:0007669"/>
    <property type="project" value="UniProtKB-KW"/>
</dbReference>
<keyword evidence="7" id="KW-0274">FAD</keyword>
<dbReference type="InterPro" id="IPR036188">
    <property type="entry name" value="FAD/NAD-bd_sf"/>
</dbReference>
<evidence type="ECO:0000256" key="4">
    <source>
        <dbReference type="ARBA" id="ARBA00013076"/>
    </source>
</evidence>
<dbReference type="Pfam" id="PF13434">
    <property type="entry name" value="Lys_Orn_oxgnase"/>
    <property type="match status" value="1"/>
</dbReference>
<comment type="pathway">
    <text evidence="2">Siderophore biosynthesis.</text>
</comment>
<gene>
    <name evidence="16" type="ORF">NRK68_18495</name>
</gene>
<evidence type="ECO:0000256" key="10">
    <source>
        <dbReference type="ARBA" id="ARBA00023033"/>
    </source>
</evidence>
<reference evidence="16" key="1">
    <citation type="submission" date="2022-08" db="EMBL/GenBank/DDBJ databases">
        <authorList>
            <person name="Tian L."/>
        </authorList>
    </citation>
    <scope>NUCLEOTIDE SEQUENCE</scope>
    <source>
        <strain evidence="16">CM253</strain>
    </source>
</reference>
<keyword evidence="17" id="KW-1185">Reference proteome</keyword>
<dbReference type="RefSeq" id="WP_220818888.1">
    <property type="nucleotide sequence ID" value="NZ_CP102514.1"/>
</dbReference>
<accession>A0ABY5PYK2</accession>
<evidence type="ECO:0000256" key="8">
    <source>
        <dbReference type="ARBA" id="ARBA00022857"/>
    </source>
</evidence>
<evidence type="ECO:0000256" key="6">
    <source>
        <dbReference type="ARBA" id="ARBA00022630"/>
    </source>
</evidence>
<organism evidence="16 17">
    <name type="scientific">Streptomyces yangpuensis</name>
    <dbReference type="NCBI Taxonomy" id="1648182"/>
    <lineage>
        <taxon>Bacteria</taxon>
        <taxon>Bacillati</taxon>
        <taxon>Actinomycetota</taxon>
        <taxon>Actinomycetes</taxon>
        <taxon>Kitasatosporales</taxon>
        <taxon>Streptomycetaceae</taxon>
        <taxon>Streptomyces</taxon>
    </lineage>
</organism>
<protein>
    <recommendedName>
        <fullName evidence="5">L-lysine N6-monooxygenase MbtG</fullName>
        <ecNumber evidence="4">1.14.13.59</ecNumber>
    </recommendedName>
    <alternativeName>
        <fullName evidence="14">Lysine 6-N-hydroxylase</fullName>
    </alternativeName>
    <alternativeName>
        <fullName evidence="13">Lysine N6-hydroxylase</fullName>
    </alternativeName>
    <alternativeName>
        <fullName evidence="11">Lysine-N-oxygenase</fullName>
    </alternativeName>
    <alternativeName>
        <fullName evidence="12">Mycobactin synthase protein G</fullName>
    </alternativeName>
</protein>
<dbReference type="PANTHER" id="PTHR42802:SF1">
    <property type="entry name" value="L-ORNITHINE N(5)-MONOOXYGENASE"/>
    <property type="match status" value="1"/>
</dbReference>
<evidence type="ECO:0000256" key="1">
    <source>
        <dbReference type="ARBA" id="ARBA00001974"/>
    </source>
</evidence>
<keyword evidence="9" id="KW-0560">Oxidoreductase</keyword>
<dbReference type="Proteomes" id="UP001057738">
    <property type="component" value="Chromosome"/>
</dbReference>
<dbReference type="InterPro" id="IPR025700">
    <property type="entry name" value="Lys/Orn_oxygenase"/>
</dbReference>
<evidence type="ECO:0000256" key="14">
    <source>
        <dbReference type="ARBA" id="ARBA00032738"/>
    </source>
</evidence>
<evidence type="ECO:0000256" key="9">
    <source>
        <dbReference type="ARBA" id="ARBA00023002"/>
    </source>
</evidence>
<keyword evidence="10 16" id="KW-0503">Monooxygenase</keyword>
<dbReference type="EMBL" id="CP102514">
    <property type="protein sequence ID" value="UUY49015.1"/>
    <property type="molecule type" value="Genomic_DNA"/>
</dbReference>
<keyword evidence="6" id="KW-0285">Flavoprotein</keyword>
<dbReference type="Gene3D" id="3.50.50.60">
    <property type="entry name" value="FAD/NAD(P)-binding domain"/>
    <property type="match status" value="1"/>
</dbReference>
<evidence type="ECO:0000256" key="2">
    <source>
        <dbReference type="ARBA" id="ARBA00004924"/>
    </source>
</evidence>
<sequence length="459" mass="50779">MPTACRAHQPWRFNVHDVYDVLCVGYGPANVAVAVAFEELWPQARVKFLEREPGPYWQRAMLLDGSDIQNNPLRDLVTPRNPRSRYTFTNFLHEQGRLFKHLNLPSHYPLRKEYARYVQWVAENVSADVDYGCEVTGIGVTPTAEGQLVEVTAADGKTYHGRSVVVAPGRTPNVPAVFTGVPAPHLFHTSQFLPNIAGLERDFDGTLAVVGASQSAVEVVLDLIARFPAARIVNVMTGFGYRLKDTSPFSEEVYFPEFVDYYFNATEEGKKRLRDQLRPTNYSAADADVVSALYMRMYEDELDGRDRVRLYTNRRVEAVERTAEGVALDVTEHITGERERIHADRVVLATGYLDLGITGRTEQLPPLLKDLTDVLGVTDGRPLSVGYDYGVVPHPAFEGEVPPIFVNGLCESTHGLGDAGSFSLLALRSQAIVESLERRLVAEQGAADLVAAQAAGSDL</sequence>
<dbReference type="GeneID" id="95575480"/>
<evidence type="ECO:0000313" key="17">
    <source>
        <dbReference type="Proteomes" id="UP001057738"/>
    </source>
</evidence>
<dbReference type="PANTHER" id="PTHR42802">
    <property type="entry name" value="MONOOXYGENASE"/>
    <property type="match status" value="1"/>
</dbReference>
<comment type="cofactor">
    <cofactor evidence="1">
        <name>FAD</name>
        <dbReference type="ChEBI" id="CHEBI:57692"/>
    </cofactor>
</comment>
<evidence type="ECO:0000256" key="11">
    <source>
        <dbReference type="ARBA" id="ARBA00029939"/>
    </source>
</evidence>
<dbReference type="EC" id="1.14.13.59" evidence="4"/>
<comment type="catalytic activity">
    <reaction evidence="15">
        <text>L-lysine + NADPH + O2 = N(6)-hydroxy-L-lysine + NADP(+) + H2O</text>
        <dbReference type="Rhea" id="RHEA:23228"/>
        <dbReference type="ChEBI" id="CHEBI:15377"/>
        <dbReference type="ChEBI" id="CHEBI:15379"/>
        <dbReference type="ChEBI" id="CHEBI:32551"/>
        <dbReference type="ChEBI" id="CHEBI:57783"/>
        <dbReference type="ChEBI" id="CHEBI:57820"/>
        <dbReference type="ChEBI" id="CHEBI:58349"/>
        <dbReference type="EC" id="1.14.13.59"/>
    </reaction>
</comment>
<evidence type="ECO:0000256" key="12">
    <source>
        <dbReference type="ARBA" id="ARBA00031158"/>
    </source>
</evidence>
<evidence type="ECO:0000256" key="15">
    <source>
        <dbReference type="ARBA" id="ARBA00048407"/>
    </source>
</evidence>
<evidence type="ECO:0000256" key="5">
    <source>
        <dbReference type="ARBA" id="ARBA00016406"/>
    </source>
</evidence>
<evidence type="ECO:0000313" key="16">
    <source>
        <dbReference type="EMBL" id="UUY49015.1"/>
    </source>
</evidence>
<dbReference type="SUPFAM" id="SSF51905">
    <property type="entry name" value="FAD/NAD(P)-binding domain"/>
    <property type="match status" value="2"/>
</dbReference>
<evidence type="ECO:0000256" key="7">
    <source>
        <dbReference type="ARBA" id="ARBA00022827"/>
    </source>
</evidence>
<proteinExistence type="inferred from homology"/>
<name>A0ABY5PYK2_9ACTN</name>
<comment type="similarity">
    <text evidence="3">Belongs to the lysine N(6)-hydroxylase/L-ornithine N(5)-oxygenase family.</text>
</comment>